<organism evidence="3 4">
    <name type="scientific">Hymenobacter fodinae</name>
    <dbReference type="NCBI Taxonomy" id="2510796"/>
    <lineage>
        <taxon>Bacteria</taxon>
        <taxon>Pseudomonadati</taxon>
        <taxon>Bacteroidota</taxon>
        <taxon>Cytophagia</taxon>
        <taxon>Cytophagales</taxon>
        <taxon>Hymenobacteraceae</taxon>
        <taxon>Hymenobacter</taxon>
    </lineage>
</organism>
<evidence type="ECO:0000313" key="3">
    <source>
        <dbReference type="EMBL" id="TGE08480.1"/>
    </source>
</evidence>
<dbReference type="GO" id="GO:0016491">
    <property type="term" value="F:oxidoreductase activity"/>
    <property type="evidence" value="ECO:0007669"/>
    <property type="project" value="InterPro"/>
</dbReference>
<feature type="chain" id="PRO_5021272031" evidence="1">
    <location>
        <begin position="25"/>
        <end position="246"/>
    </location>
</feature>
<proteinExistence type="predicted"/>
<dbReference type="PANTHER" id="PTHR42852">
    <property type="entry name" value="THIOL:DISULFIDE INTERCHANGE PROTEIN DSBE"/>
    <property type="match status" value="1"/>
</dbReference>
<dbReference type="Gene3D" id="3.40.30.10">
    <property type="entry name" value="Glutaredoxin"/>
    <property type="match status" value="1"/>
</dbReference>
<keyword evidence="1" id="KW-0732">Signal</keyword>
<dbReference type="CDD" id="cd02966">
    <property type="entry name" value="TlpA_like_family"/>
    <property type="match status" value="1"/>
</dbReference>
<dbReference type="InterPro" id="IPR013766">
    <property type="entry name" value="Thioredoxin_domain"/>
</dbReference>
<dbReference type="Pfam" id="PF00578">
    <property type="entry name" value="AhpC-TSA"/>
    <property type="match status" value="1"/>
</dbReference>
<dbReference type="InterPro" id="IPR050553">
    <property type="entry name" value="Thioredoxin_ResA/DsbE_sf"/>
</dbReference>
<dbReference type="InterPro" id="IPR036249">
    <property type="entry name" value="Thioredoxin-like_sf"/>
</dbReference>
<evidence type="ECO:0000259" key="2">
    <source>
        <dbReference type="PROSITE" id="PS51352"/>
    </source>
</evidence>
<dbReference type="PROSITE" id="PS51352">
    <property type="entry name" value="THIOREDOXIN_2"/>
    <property type="match status" value="1"/>
</dbReference>
<dbReference type="SUPFAM" id="SSF52833">
    <property type="entry name" value="Thioredoxin-like"/>
    <property type="match status" value="1"/>
</dbReference>
<dbReference type="InterPro" id="IPR000866">
    <property type="entry name" value="AhpC/TSA"/>
</dbReference>
<keyword evidence="4" id="KW-1185">Reference proteome</keyword>
<protein>
    <submittedName>
        <fullName evidence="3">TlpA family protein disulfide reductase</fullName>
    </submittedName>
</protein>
<reference evidence="3 4" key="1">
    <citation type="submission" date="2019-04" db="EMBL/GenBank/DDBJ databases">
        <authorList>
            <person name="Feng G."/>
            <person name="Zhang J."/>
            <person name="Zhu H."/>
        </authorList>
    </citation>
    <scope>NUCLEOTIDE SEQUENCE [LARGE SCALE GENOMIC DNA]</scope>
    <source>
        <strain evidence="3 4">92R-1</strain>
    </source>
</reference>
<accession>A0A4Z0P915</accession>
<sequence>MKLLRLLPCLSLAALLLLNVPAKAQVVRYRNADSPRLWTVKEVDSLAQLMNERAKLAGIEFHARIKNTITRPDTIIHEYILSGTPTRAAELAHKQKLQTLVGQPLPPFTLTDLRGAKVSSKSLLGKQVVLNLWFTSCGPCIVEMPYLNQIQQDQAQSGVAFLAVTFDSQEKVQAFLKKRPYTFRHLVGAKDYCDQFTTGYPTTFFVDKSGIIRSVQGSLKVKYDRQTHQPTGVDSKEFYEALKLIK</sequence>
<dbReference type="GO" id="GO:0016209">
    <property type="term" value="F:antioxidant activity"/>
    <property type="evidence" value="ECO:0007669"/>
    <property type="project" value="InterPro"/>
</dbReference>
<evidence type="ECO:0000313" key="4">
    <source>
        <dbReference type="Proteomes" id="UP000298337"/>
    </source>
</evidence>
<gene>
    <name evidence="3" type="ORF">EU556_12270</name>
</gene>
<name>A0A4Z0P915_9BACT</name>
<dbReference type="AlphaFoldDB" id="A0A4Z0P915"/>
<comment type="caution">
    <text evidence="3">The sequence shown here is derived from an EMBL/GenBank/DDBJ whole genome shotgun (WGS) entry which is preliminary data.</text>
</comment>
<evidence type="ECO:0000256" key="1">
    <source>
        <dbReference type="SAM" id="SignalP"/>
    </source>
</evidence>
<feature type="signal peptide" evidence="1">
    <location>
        <begin position="1"/>
        <end position="24"/>
    </location>
</feature>
<dbReference type="Proteomes" id="UP000298337">
    <property type="component" value="Unassembled WGS sequence"/>
</dbReference>
<dbReference type="PANTHER" id="PTHR42852:SF13">
    <property type="entry name" value="PROTEIN DIPZ"/>
    <property type="match status" value="1"/>
</dbReference>
<feature type="domain" description="Thioredoxin" evidence="2">
    <location>
        <begin position="99"/>
        <end position="246"/>
    </location>
</feature>
<dbReference type="EMBL" id="SRLA01000002">
    <property type="protein sequence ID" value="TGE08480.1"/>
    <property type="molecule type" value="Genomic_DNA"/>
</dbReference>